<organism evidence="2 3">
    <name type="scientific">Mytilus coruscus</name>
    <name type="common">Sea mussel</name>
    <dbReference type="NCBI Taxonomy" id="42192"/>
    <lineage>
        <taxon>Eukaryota</taxon>
        <taxon>Metazoa</taxon>
        <taxon>Spiralia</taxon>
        <taxon>Lophotrochozoa</taxon>
        <taxon>Mollusca</taxon>
        <taxon>Bivalvia</taxon>
        <taxon>Autobranchia</taxon>
        <taxon>Pteriomorphia</taxon>
        <taxon>Mytilida</taxon>
        <taxon>Mytiloidea</taxon>
        <taxon>Mytilidae</taxon>
        <taxon>Mytilinae</taxon>
        <taxon>Mytilus</taxon>
    </lineage>
</organism>
<dbReference type="Pfam" id="PF03372">
    <property type="entry name" value="Exo_endo_phos"/>
    <property type="match status" value="1"/>
</dbReference>
<proteinExistence type="predicted"/>
<sequence>MRATEVLKLSIVLAHTRLSGSLFQSELVLTKNDSLYWSDLIDFKNDCINVHCVNKVKDVCSTSTLRILDFNCKNILICGPLFKELERKIDIFLLQEHWLYDCQLNILQELHNDFTGTGKAVDSNDPIQPSHMPRGYGGVAILWKKNLDKLVTTLPIGNDRIQCIELSGNQKLLFISIYLPCKSSDNHLNKLYECIDQLHEIMEVYKATHQIIIGGDFNDNKFLMKITLIEKDIYLTLSEIHVKAINLFGNISRAKCDSIEWRLAERQLQIKPHNSHSWFIEIKEICLKYGITDLYDYLNSPLSKLQWKKLVKSKIYAYWTSKIIDKSKGYSTLKFMDHKYNTGTVHPLAISVRANLKDIRKIPVRLKIATGNYILQTHKASFSKRHISSICKLCSKTNETVEHFILLCEKLEETKKPLMSKILNNGSLILAKYTTSRLADLLQLIINPFCYVDFDVNRTAFEETSNILEPLCRQLLYNLNNKRYMLY</sequence>
<dbReference type="Gene3D" id="3.60.10.10">
    <property type="entry name" value="Endonuclease/exonuclease/phosphatase"/>
    <property type="match status" value="1"/>
</dbReference>
<keyword evidence="3" id="KW-1185">Reference proteome</keyword>
<dbReference type="EMBL" id="CACVKT020010051">
    <property type="protein sequence ID" value="CAC5424698.1"/>
    <property type="molecule type" value="Genomic_DNA"/>
</dbReference>
<feature type="domain" description="Endonuclease/exonuclease/phosphatase" evidence="1">
    <location>
        <begin position="87"/>
        <end position="220"/>
    </location>
</feature>
<gene>
    <name evidence="2" type="ORF">MCOR_56576</name>
</gene>
<dbReference type="AlphaFoldDB" id="A0A6J8EVS6"/>
<dbReference type="Proteomes" id="UP000507470">
    <property type="component" value="Unassembled WGS sequence"/>
</dbReference>
<evidence type="ECO:0000259" key="1">
    <source>
        <dbReference type="Pfam" id="PF03372"/>
    </source>
</evidence>
<evidence type="ECO:0000313" key="2">
    <source>
        <dbReference type="EMBL" id="CAC5424698.1"/>
    </source>
</evidence>
<dbReference type="SUPFAM" id="SSF56219">
    <property type="entry name" value="DNase I-like"/>
    <property type="match status" value="1"/>
</dbReference>
<accession>A0A6J8EVS6</accession>
<protein>
    <recommendedName>
        <fullName evidence="1">Endonuclease/exonuclease/phosphatase domain-containing protein</fullName>
    </recommendedName>
</protein>
<dbReference type="InterPro" id="IPR036691">
    <property type="entry name" value="Endo/exonu/phosph_ase_sf"/>
</dbReference>
<dbReference type="InterPro" id="IPR005135">
    <property type="entry name" value="Endo/exonuclease/phosphatase"/>
</dbReference>
<name>A0A6J8EVS6_MYTCO</name>
<dbReference type="OrthoDB" id="7476844at2759"/>
<dbReference type="GO" id="GO:0003824">
    <property type="term" value="F:catalytic activity"/>
    <property type="evidence" value="ECO:0007669"/>
    <property type="project" value="InterPro"/>
</dbReference>
<reference evidence="2 3" key="1">
    <citation type="submission" date="2020-06" db="EMBL/GenBank/DDBJ databases">
        <authorList>
            <person name="Li R."/>
            <person name="Bekaert M."/>
        </authorList>
    </citation>
    <scope>NUCLEOTIDE SEQUENCE [LARGE SCALE GENOMIC DNA]</scope>
    <source>
        <strain evidence="3">wild</strain>
    </source>
</reference>
<evidence type="ECO:0000313" key="3">
    <source>
        <dbReference type="Proteomes" id="UP000507470"/>
    </source>
</evidence>